<proteinExistence type="predicted"/>
<name>A0A8J5TDH2_ZIZPA</name>
<dbReference type="Proteomes" id="UP000729402">
    <property type="component" value="Unassembled WGS sequence"/>
</dbReference>
<organism evidence="1 2">
    <name type="scientific">Zizania palustris</name>
    <name type="common">Northern wild rice</name>
    <dbReference type="NCBI Taxonomy" id="103762"/>
    <lineage>
        <taxon>Eukaryota</taxon>
        <taxon>Viridiplantae</taxon>
        <taxon>Streptophyta</taxon>
        <taxon>Embryophyta</taxon>
        <taxon>Tracheophyta</taxon>
        <taxon>Spermatophyta</taxon>
        <taxon>Magnoliopsida</taxon>
        <taxon>Liliopsida</taxon>
        <taxon>Poales</taxon>
        <taxon>Poaceae</taxon>
        <taxon>BOP clade</taxon>
        <taxon>Oryzoideae</taxon>
        <taxon>Oryzeae</taxon>
        <taxon>Zizaniinae</taxon>
        <taxon>Zizania</taxon>
    </lineage>
</organism>
<protein>
    <submittedName>
        <fullName evidence="1">Uncharacterized protein</fullName>
    </submittedName>
</protein>
<dbReference type="EMBL" id="JAAALK010000283">
    <property type="protein sequence ID" value="KAG8076944.1"/>
    <property type="molecule type" value="Genomic_DNA"/>
</dbReference>
<reference evidence="1" key="2">
    <citation type="submission" date="2021-02" db="EMBL/GenBank/DDBJ databases">
        <authorList>
            <person name="Kimball J.A."/>
            <person name="Haas M.W."/>
            <person name="Macchietto M."/>
            <person name="Kono T."/>
            <person name="Duquette J."/>
            <person name="Shao M."/>
        </authorList>
    </citation>
    <scope>NUCLEOTIDE SEQUENCE</scope>
    <source>
        <tissue evidence="1">Fresh leaf tissue</tissue>
    </source>
</reference>
<accession>A0A8J5TDH2</accession>
<evidence type="ECO:0000313" key="2">
    <source>
        <dbReference type="Proteomes" id="UP000729402"/>
    </source>
</evidence>
<keyword evidence="2" id="KW-1185">Reference proteome</keyword>
<sequence length="239" mass="26442">MLPHHAVTIASCGGRSARGRRELDLVARYEGWAVGGKRDTTTGQTRAELPLPWAASERAPRDANKVPPIVETQSRVELLYIVTPAIPDEVAFLKIHNGALDPTIHFFPNSTDGDGAENRCPSRCLCSLTKMALNSRRMRATWETTTRIRRERIMMKMPPSLWWEWPSPPWPPWLSPLGMRNALRTYRRLGHVCCAVVIGAAEVPVSLGLRVAADCVMVGVESAVFAPHTRLPPSMSSAT</sequence>
<gene>
    <name evidence="1" type="ORF">GUJ93_ZPchr0006g41966</name>
</gene>
<evidence type="ECO:0000313" key="1">
    <source>
        <dbReference type="EMBL" id="KAG8076944.1"/>
    </source>
</evidence>
<comment type="caution">
    <text evidence="1">The sequence shown here is derived from an EMBL/GenBank/DDBJ whole genome shotgun (WGS) entry which is preliminary data.</text>
</comment>
<dbReference type="AlphaFoldDB" id="A0A8J5TDH2"/>
<reference evidence="1" key="1">
    <citation type="journal article" date="2021" name="bioRxiv">
        <title>Whole Genome Assembly and Annotation of Northern Wild Rice, Zizania palustris L., Supports a Whole Genome Duplication in the Zizania Genus.</title>
        <authorList>
            <person name="Haas M."/>
            <person name="Kono T."/>
            <person name="Macchietto M."/>
            <person name="Millas R."/>
            <person name="McGilp L."/>
            <person name="Shao M."/>
            <person name="Duquette J."/>
            <person name="Hirsch C.N."/>
            <person name="Kimball J."/>
        </authorList>
    </citation>
    <scope>NUCLEOTIDE SEQUENCE</scope>
    <source>
        <tissue evidence="1">Fresh leaf tissue</tissue>
    </source>
</reference>